<accession>A0A1F6MS18</accession>
<dbReference type="Proteomes" id="UP000178347">
    <property type="component" value="Unassembled WGS sequence"/>
</dbReference>
<dbReference type="SUPFAM" id="SSF51269">
    <property type="entry name" value="AFP III-like domain"/>
    <property type="match status" value="1"/>
</dbReference>
<proteinExistence type="predicted"/>
<dbReference type="GO" id="GO:0016051">
    <property type="term" value="P:carbohydrate biosynthetic process"/>
    <property type="evidence" value="ECO:0007669"/>
    <property type="project" value="InterPro"/>
</dbReference>
<dbReference type="Pfam" id="PF03102">
    <property type="entry name" value="NeuB"/>
    <property type="match status" value="1"/>
</dbReference>
<dbReference type="PANTHER" id="PTHR42966:SF2">
    <property type="entry name" value="PSEUDAMINIC ACID SYNTHASE"/>
    <property type="match status" value="1"/>
</dbReference>
<feature type="domain" description="AFP-like" evidence="1">
    <location>
        <begin position="297"/>
        <end position="354"/>
    </location>
</feature>
<dbReference type="NCBIfam" id="TIGR03586">
    <property type="entry name" value="PseI"/>
    <property type="match status" value="1"/>
</dbReference>
<organism evidence="2 3">
    <name type="scientific">Candidatus Magasanikbacteria bacterium RIFCSPLOWO2_12_FULL_43_12</name>
    <dbReference type="NCBI Taxonomy" id="1798692"/>
    <lineage>
        <taxon>Bacteria</taxon>
        <taxon>Candidatus Magasanikiibacteriota</taxon>
    </lineage>
</organism>
<dbReference type="SMART" id="SM00858">
    <property type="entry name" value="SAF"/>
    <property type="match status" value="1"/>
</dbReference>
<comment type="caution">
    <text evidence="2">The sequence shown here is derived from an EMBL/GenBank/DDBJ whole genome shotgun (WGS) entry which is preliminary data.</text>
</comment>
<dbReference type="InterPro" id="IPR013132">
    <property type="entry name" value="PseI/NeuA/B-like_N"/>
</dbReference>
<dbReference type="STRING" id="1798692.A3G00_02605"/>
<dbReference type="InterPro" id="IPR057736">
    <property type="entry name" value="SAF_PseI/NeuA/NeuB"/>
</dbReference>
<dbReference type="Gene3D" id="3.20.20.70">
    <property type="entry name" value="Aldolase class I"/>
    <property type="match status" value="1"/>
</dbReference>
<dbReference type="InterPro" id="IPR006190">
    <property type="entry name" value="SAF_AFP_Neu5Ac"/>
</dbReference>
<dbReference type="InterPro" id="IPR020030">
    <property type="entry name" value="Pseudaminic_synth_PseI"/>
</dbReference>
<dbReference type="Gene3D" id="3.90.1210.10">
    <property type="entry name" value="Antifreeze-like/N-acetylneuraminic acid synthase C-terminal domain"/>
    <property type="match status" value="1"/>
</dbReference>
<dbReference type="Pfam" id="PF08666">
    <property type="entry name" value="SAF"/>
    <property type="match status" value="1"/>
</dbReference>
<dbReference type="SUPFAM" id="SSF51569">
    <property type="entry name" value="Aldolase"/>
    <property type="match status" value="1"/>
</dbReference>
<dbReference type="AlphaFoldDB" id="A0A1F6MS18"/>
<protein>
    <submittedName>
        <fullName evidence="2">Pseudaminic acid synthase</fullName>
    </submittedName>
</protein>
<name>A0A1F6MS18_9BACT</name>
<dbReference type="EMBL" id="MFQN01000019">
    <property type="protein sequence ID" value="OGH74320.1"/>
    <property type="molecule type" value="Genomic_DNA"/>
</dbReference>
<dbReference type="GO" id="GO:0047444">
    <property type="term" value="F:N-acylneuraminate-9-phosphate synthase activity"/>
    <property type="evidence" value="ECO:0007669"/>
    <property type="project" value="TreeGrafter"/>
</dbReference>
<reference evidence="2 3" key="1">
    <citation type="journal article" date="2016" name="Nat. Commun.">
        <title>Thousands of microbial genomes shed light on interconnected biogeochemical processes in an aquifer system.</title>
        <authorList>
            <person name="Anantharaman K."/>
            <person name="Brown C.T."/>
            <person name="Hug L.A."/>
            <person name="Sharon I."/>
            <person name="Castelle C.J."/>
            <person name="Probst A.J."/>
            <person name="Thomas B.C."/>
            <person name="Singh A."/>
            <person name="Wilkins M.J."/>
            <person name="Karaoz U."/>
            <person name="Brodie E.L."/>
            <person name="Williams K.H."/>
            <person name="Hubbard S.S."/>
            <person name="Banfield J.F."/>
        </authorList>
    </citation>
    <scope>NUCLEOTIDE SEQUENCE [LARGE SCALE GENOMIC DNA]</scope>
</reference>
<dbReference type="InterPro" id="IPR036732">
    <property type="entry name" value="AFP_Neu5c_C_sf"/>
</dbReference>
<dbReference type="CDD" id="cd11615">
    <property type="entry name" value="SAF_NeuB_like"/>
    <property type="match status" value="1"/>
</dbReference>
<dbReference type="InterPro" id="IPR013974">
    <property type="entry name" value="SAF"/>
</dbReference>
<dbReference type="PROSITE" id="PS50844">
    <property type="entry name" value="AFP_LIKE"/>
    <property type="match status" value="1"/>
</dbReference>
<gene>
    <name evidence="2" type="ORF">A3G00_02605</name>
</gene>
<dbReference type="InterPro" id="IPR013785">
    <property type="entry name" value="Aldolase_TIM"/>
</dbReference>
<sequence length="354" mass="39213">MKPMIINTPKGKRKIGPGNPAFIIAEMSGNHNQDFNRALKIIDAAAAAGVDAVKLQTYTPDTITMDSDKDYFRVKIKNVWQDQILYNLYKQAYTPWDWQPKLKKYGENKGLVVFSTPFDNTAVDFLEKMKVSLYKIASYEVGDIPLLKRVGQTKKSVIMSRGMASKAEIQLAIKTLKEAGASQVATLHCVSAYPATAEQMNLATIPDLAKRFKVISGLSDHTLGITASVASIVLGANIIEKHLTLRRADGGPDATFSLEPGEFKDLVQTVREAEATIGKPNYELTEGEKIGVLYRKSLFVVKDIKAGEKFTPQNVRSIRPGHGLPPKYYEEILGRAAKVDIERGEPLDRGMVRR</sequence>
<dbReference type="InterPro" id="IPR051690">
    <property type="entry name" value="PseI-like"/>
</dbReference>
<evidence type="ECO:0000313" key="2">
    <source>
        <dbReference type="EMBL" id="OGH74320.1"/>
    </source>
</evidence>
<evidence type="ECO:0000259" key="1">
    <source>
        <dbReference type="PROSITE" id="PS50844"/>
    </source>
</evidence>
<evidence type="ECO:0000313" key="3">
    <source>
        <dbReference type="Proteomes" id="UP000178347"/>
    </source>
</evidence>
<dbReference type="PANTHER" id="PTHR42966">
    <property type="entry name" value="N-ACETYLNEURAMINATE SYNTHASE"/>
    <property type="match status" value="1"/>
</dbReference>